<reference evidence="1" key="1">
    <citation type="submission" date="2018-01" db="EMBL/GenBank/DDBJ databases">
        <authorList>
            <person name="Mao J.F."/>
        </authorList>
    </citation>
    <scope>NUCLEOTIDE SEQUENCE</scope>
    <source>
        <strain evidence="1">Huo1</strain>
        <tissue evidence="1">Leaf</tissue>
    </source>
</reference>
<protein>
    <submittedName>
        <fullName evidence="1">Uncharacterized protein</fullName>
    </submittedName>
</protein>
<reference evidence="1" key="2">
    <citation type="submission" date="2020-08" db="EMBL/GenBank/DDBJ databases">
        <title>Plant Genome Project.</title>
        <authorList>
            <person name="Zhang R.-G."/>
        </authorList>
    </citation>
    <scope>NUCLEOTIDE SEQUENCE</scope>
    <source>
        <strain evidence="1">Huo1</strain>
        <tissue evidence="1">Leaf</tissue>
    </source>
</reference>
<dbReference type="Proteomes" id="UP000298416">
    <property type="component" value="Unassembled WGS sequence"/>
</dbReference>
<dbReference type="EMBL" id="PNBA02000019">
    <property type="protein sequence ID" value="KAG6390480.1"/>
    <property type="molecule type" value="Genomic_DNA"/>
</dbReference>
<sequence length="93" mass="10411">MDLPALTREALSLTLSFTKETLAFVEKVEAEETRLGYNSRRSEFDSMVTTLGLCDEPIKQCQRNIAGIQPALKEKNRLMLVLLEMGSNAGTYL</sequence>
<name>A0A8X8W8P8_SALSN</name>
<organism evidence="1">
    <name type="scientific">Salvia splendens</name>
    <name type="common">Scarlet sage</name>
    <dbReference type="NCBI Taxonomy" id="180675"/>
    <lineage>
        <taxon>Eukaryota</taxon>
        <taxon>Viridiplantae</taxon>
        <taxon>Streptophyta</taxon>
        <taxon>Embryophyta</taxon>
        <taxon>Tracheophyta</taxon>
        <taxon>Spermatophyta</taxon>
        <taxon>Magnoliopsida</taxon>
        <taxon>eudicotyledons</taxon>
        <taxon>Gunneridae</taxon>
        <taxon>Pentapetalae</taxon>
        <taxon>asterids</taxon>
        <taxon>lamiids</taxon>
        <taxon>Lamiales</taxon>
        <taxon>Lamiaceae</taxon>
        <taxon>Nepetoideae</taxon>
        <taxon>Mentheae</taxon>
        <taxon>Salviinae</taxon>
        <taxon>Salvia</taxon>
        <taxon>Salvia subgen. Calosphace</taxon>
        <taxon>core Calosphace</taxon>
    </lineage>
</organism>
<proteinExistence type="predicted"/>
<comment type="caution">
    <text evidence="1">The sequence shown here is derived from an EMBL/GenBank/DDBJ whole genome shotgun (WGS) entry which is preliminary data.</text>
</comment>
<dbReference type="AlphaFoldDB" id="A0A8X8W8P8"/>
<keyword evidence="2" id="KW-1185">Reference proteome</keyword>
<evidence type="ECO:0000313" key="2">
    <source>
        <dbReference type="Proteomes" id="UP000298416"/>
    </source>
</evidence>
<gene>
    <name evidence="1" type="ORF">SASPL_148215</name>
</gene>
<evidence type="ECO:0000313" key="1">
    <source>
        <dbReference type="EMBL" id="KAG6390480.1"/>
    </source>
</evidence>
<accession>A0A8X8W8P8</accession>